<dbReference type="GO" id="GO:0016787">
    <property type="term" value="F:hydrolase activity"/>
    <property type="evidence" value="ECO:0007669"/>
    <property type="project" value="UniProtKB-KW"/>
</dbReference>
<dbReference type="SUPFAM" id="SSF48208">
    <property type="entry name" value="Six-hairpin glycosidases"/>
    <property type="match status" value="1"/>
</dbReference>
<dbReference type="InterPro" id="IPR052043">
    <property type="entry name" value="PolySaccharide_Degr_Enz"/>
</dbReference>
<dbReference type="EMBL" id="ML996707">
    <property type="protein sequence ID" value="KAF2396326.1"/>
    <property type="molecule type" value="Genomic_DNA"/>
</dbReference>
<evidence type="ECO:0000313" key="4">
    <source>
        <dbReference type="Proteomes" id="UP000799640"/>
    </source>
</evidence>
<evidence type="ECO:0000256" key="2">
    <source>
        <dbReference type="SAM" id="SignalP"/>
    </source>
</evidence>
<dbReference type="InterPro" id="IPR008928">
    <property type="entry name" value="6-hairpin_glycosidase_sf"/>
</dbReference>
<proteinExistence type="predicted"/>
<evidence type="ECO:0000313" key="3">
    <source>
        <dbReference type="EMBL" id="KAF2396326.1"/>
    </source>
</evidence>
<gene>
    <name evidence="3" type="ORF">EJ06DRAFT_569791</name>
</gene>
<dbReference type="PANTHER" id="PTHR33886">
    <property type="entry name" value="UNSATURATED RHAMNOGALACTURONAN HYDROLASE (EUROFUNG)"/>
    <property type="match status" value="1"/>
</dbReference>
<dbReference type="AlphaFoldDB" id="A0A6G1HKE3"/>
<dbReference type="PANTHER" id="PTHR33886:SF11">
    <property type="entry name" value="WALL GLYCOSYL HYDROLASE YTER, PUTATIVE (AFU_ORTHOLOGUE AFUA_2G14630)-RELATED"/>
    <property type="match status" value="1"/>
</dbReference>
<dbReference type="Proteomes" id="UP000799640">
    <property type="component" value="Unassembled WGS sequence"/>
</dbReference>
<keyword evidence="1 3" id="KW-0378">Hydrolase</keyword>
<dbReference type="Gene3D" id="1.50.10.10">
    <property type="match status" value="1"/>
</dbReference>
<name>A0A6G1HKE3_9PEZI</name>
<keyword evidence="2" id="KW-0732">Signal</keyword>
<dbReference type="InterPro" id="IPR010905">
    <property type="entry name" value="Glyco_hydro_88"/>
</dbReference>
<protein>
    <submittedName>
        <fullName evidence="3">Glycosyl hydrolase</fullName>
    </submittedName>
</protein>
<evidence type="ECO:0000256" key="1">
    <source>
        <dbReference type="ARBA" id="ARBA00022801"/>
    </source>
</evidence>
<dbReference type="GO" id="GO:0005975">
    <property type="term" value="P:carbohydrate metabolic process"/>
    <property type="evidence" value="ECO:0007669"/>
    <property type="project" value="InterPro"/>
</dbReference>
<feature type="chain" id="PRO_5026012262" evidence="2">
    <location>
        <begin position="17"/>
        <end position="406"/>
    </location>
</feature>
<keyword evidence="4" id="KW-1185">Reference proteome</keyword>
<feature type="signal peptide" evidence="2">
    <location>
        <begin position="1"/>
        <end position="16"/>
    </location>
</feature>
<dbReference type="Pfam" id="PF07470">
    <property type="entry name" value="Glyco_hydro_88"/>
    <property type="match status" value="1"/>
</dbReference>
<sequence length="406" mass="45015">MLPFLPLLLLLPLAPAALPPPPQNQTYATWMASSILARGQGLGLNPRGRPAVSYEHGTFQTALLRLHNATGEARWLDAVRRGLDTIVRDEGRDIAGYDRGRAALDDIRVGEGLLVMYERTRNASYLRAAALLHDQLATQPRTPEGGFWHKRRYAQQQWLDGVYMAQPFYARWAVGGYEARGGQGGGAERVWSDVGTQFRVIWAHCADRKTGLLRHGYDYSRKVVWADPVSGASPEVWGRAVGWYVMALVDLLAATAPIPAEHPTYALLLGQLRLLLPRVADAADKESGGWALVVSQPINRPGNYMESSGSLMFVYALLRAVRLDLVEDPGGRLVGVGRRGFESVVKRYLVKNRDGTVSLEGTVRVGSLDEDGDFEYYTKINRVRDDLKGTAPFVLAALEYEMLRDR</sequence>
<accession>A0A6G1HKE3</accession>
<dbReference type="InterPro" id="IPR012341">
    <property type="entry name" value="6hp_glycosidase-like_sf"/>
</dbReference>
<reference evidence="3" key="1">
    <citation type="journal article" date="2020" name="Stud. Mycol.">
        <title>101 Dothideomycetes genomes: a test case for predicting lifestyles and emergence of pathogens.</title>
        <authorList>
            <person name="Haridas S."/>
            <person name="Albert R."/>
            <person name="Binder M."/>
            <person name="Bloem J."/>
            <person name="Labutti K."/>
            <person name="Salamov A."/>
            <person name="Andreopoulos B."/>
            <person name="Baker S."/>
            <person name="Barry K."/>
            <person name="Bills G."/>
            <person name="Bluhm B."/>
            <person name="Cannon C."/>
            <person name="Castanera R."/>
            <person name="Culley D."/>
            <person name="Daum C."/>
            <person name="Ezra D."/>
            <person name="Gonzalez J."/>
            <person name="Henrissat B."/>
            <person name="Kuo A."/>
            <person name="Liang C."/>
            <person name="Lipzen A."/>
            <person name="Lutzoni F."/>
            <person name="Magnuson J."/>
            <person name="Mondo S."/>
            <person name="Nolan M."/>
            <person name="Ohm R."/>
            <person name="Pangilinan J."/>
            <person name="Park H.-J."/>
            <person name="Ramirez L."/>
            <person name="Alfaro M."/>
            <person name="Sun H."/>
            <person name="Tritt A."/>
            <person name="Yoshinaga Y."/>
            <person name="Zwiers L.-H."/>
            <person name="Turgeon B."/>
            <person name="Goodwin S."/>
            <person name="Spatafora J."/>
            <person name="Crous P."/>
            <person name="Grigoriev I."/>
        </authorList>
    </citation>
    <scope>NUCLEOTIDE SEQUENCE</scope>
    <source>
        <strain evidence="3">CBS 262.69</strain>
    </source>
</reference>
<organism evidence="3 4">
    <name type="scientific">Trichodelitschia bisporula</name>
    <dbReference type="NCBI Taxonomy" id="703511"/>
    <lineage>
        <taxon>Eukaryota</taxon>
        <taxon>Fungi</taxon>
        <taxon>Dikarya</taxon>
        <taxon>Ascomycota</taxon>
        <taxon>Pezizomycotina</taxon>
        <taxon>Dothideomycetes</taxon>
        <taxon>Dothideomycetes incertae sedis</taxon>
        <taxon>Phaeotrichales</taxon>
        <taxon>Phaeotrichaceae</taxon>
        <taxon>Trichodelitschia</taxon>
    </lineage>
</organism>
<dbReference type="OrthoDB" id="540611at2759"/>